<organism evidence="1">
    <name type="scientific">marine sediment metagenome</name>
    <dbReference type="NCBI Taxonomy" id="412755"/>
    <lineage>
        <taxon>unclassified sequences</taxon>
        <taxon>metagenomes</taxon>
        <taxon>ecological metagenomes</taxon>
    </lineage>
</organism>
<proteinExistence type="predicted"/>
<dbReference type="AlphaFoldDB" id="A0A0F9N3D9"/>
<protein>
    <submittedName>
        <fullName evidence="1">Uncharacterized protein</fullName>
    </submittedName>
</protein>
<evidence type="ECO:0000313" key="1">
    <source>
        <dbReference type="EMBL" id="KKN14100.1"/>
    </source>
</evidence>
<comment type="caution">
    <text evidence="1">The sequence shown here is derived from an EMBL/GenBank/DDBJ whole genome shotgun (WGS) entry which is preliminary data.</text>
</comment>
<sequence>MFNLLQDSKNQSNSNEELEAIQAALIDGLYSDNVIVNEDVVNYFQRTLSAIKNKTQEINPESLANMMAGLNVLGRPEVADVITAADLKQAGCCHVTDPATLATFEEEEDVRNSVANIGRTYGRKDSPQYAELVKMAQQSGELKELADVMKTILRSHRRPTVGIKQTMDQNRVQESLESRQTAIENQIATFSKDWEHIVHEAGDEDARIEFKKLVELGKKIGALVPSKFPDGSPIK</sequence>
<name>A0A0F9N3D9_9ZZZZ</name>
<dbReference type="EMBL" id="LAZR01003853">
    <property type="protein sequence ID" value="KKN14100.1"/>
    <property type="molecule type" value="Genomic_DNA"/>
</dbReference>
<accession>A0A0F9N3D9</accession>
<reference evidence="1" key="1">
    <citation type="journal article" date="2015" name="Nature">
        <title>Complex archaea that bridge the gap between prokaryotes and eukaryotes.</title>
        <authorList>
            <person name="Spang A."/>
            <person name="Saw J.H."/>
            <person name="Jorgensen S.L."/>
            <person name="Zaremba-Niedzwiedzka K."/>
            <person name="Martijn J."/>
            <person name="Lind A.E."/>
            <person name="van Eijk R."/>
            <person name="Schleper C."/>
            <person name="Guy L."/>
            <person name="Ettema T.J."/>
        </authorList>
    </citation>
    <scope>NUCLEOTIDE SEQUENCE</scope>
</reference>
<gene>
    <name evidence="1" type="ORF">LCGC14_0999690</name>
</gene>